<dbReference type="Pfam" id="PF13650">
    <property type="entry name" value="Asp_protease_2"/>
    <property type="match status" value="1"/>
</dbReference>
<dbReference type="InterPro" id="IPR021109">
    <property type="entry name" value="Peptidase_aspartic_dom_sf"/>
</dbReference>
<sequence length="345" mass="38863">MAFIRGKSSTNNEVKSSNYFKVDSIPRVPARERFICTLTEPSGEVHEYLMEPEEAKEVNSFIEKRKDASQDWKPNKSFKPEPKTEVEVIVPLSKETPPDTKRKGKYQMPVADSATAQKVIDKFLKSPFPQITNQEMFSAVEHLQQTLPALFKPVKKEVNNNLVHCPNEYHISQNLDKSFTPEQLRLEVEKAYYSIATGSYKATIEGQVVECIFDSGSEINAIKESVFKSLNLPSTEVSWTMKTANGASEKMLGVCHAVSLDIGGVKVSSPFFIVSDGPSFDILLGRPYERRALLQADNRPDGSLWLTITSEDRKRRTTFCASESIHIRNSSDKTQLHTHLQNTSL</sequence>
<evidence type="ECO:0000313" key="2">
    <source>
        <dbReference type="Proteomes" id="UP001479436"/>
    </source>
</evidence>
<dbReference type="SUPFAM" id="SSF50630">
    <property type="entry name" value="Acid proteases"/>
    <property type="match status" value="1"/>
</dbReference>
<organism evidence="1 2">
    <name type="scientific">Basidiobolus ranarum</name>
    <dbReference type="NCBI Taxonomy" id="34480"/>
    <lineage>
        <taxon>Eukaryota</taxon>
        <taxon>Fungi</taxon>
        <taxon>Fungi incertae sedis</taxon>
        <taxon>Zoopagomycota</taxon>
        <taxon>Entomophthoromycotina</taxon>
        <taxon>Basidiobolomycetes</taxon>
        <taxon>Basidiobolales</taxon>
        <taxon>Basidiobolaceae</taxon>
        <taxon>Basidiobolus</taxon>
    </lineage>
</organism>
<dbReference type="CDD" id="cd00303">
    <property type="entry name" value="retropepsin_like"/>
    <property type="match status" value="1"/>
</dbReference>
<comment type="caution">
    <text evidence="1">The sequence shown here is derived from an EMBL/GenBank/DDBJ whole genome shotgun (WGS) entry which is preliminary data.</text>
</comment>
<reference evidence="1 2" key="1">
    <citation type="submission" date="2023-04" db="EMBL/GenBank/DDBJ databases">
        <title>Genome of Basidiobolus ranarum AG-B5.</title>
        <authorList>
            <person name="Stajich J.E."/>
            <person name="Carter-House D."/>
            <person name="Gryganskyi A."/>
        </authorList>
    </citation>
    <scope>NUCLEOTIDE SEQUENCE [LARGE SCALE GENOMIC DNA]</scope>
    <source>
        <strain evidence="1 2">AG-B5</strain>
    </source>
</reference>
<gene>
    <name evidence="1" type="ORF">K7432_018240</name>
</gene>
<proteinExistence type="predicted"/>
<dbReference type="EMBL" id="JASJQH010005387">
    <property type="protein sequence ID" value="KAK9745852.1"/>
    <property type="molecule type" value="Genomic_DNA"/>
</dbReference>
<accession>A0ABR2WCF0</accession>
<protein>
    <recommendedName>
        <fullName evidence="3">Peptidase A2 domain-containing protein</fullName>
    </recommendedName>
</protein>
<evidence type="ECO:0000313" key="1">
    <source>
        <dbReference type="EMBL" id="KAK9745852.1"/>
    </source>
</evidence>
<keyword evidence="2" id="KW-1185">Reference proteome</keyword>
<dbReference type="Proteomes" id="UP001479436">
    <property type="component" value="Unassembled WGS sequence"/>
</dbReference>
<evidence type="ECO:0008006" key="3">
    <source>
        <dbReference type="Google" id="ProtNLM"/>
    </source>
</evidence>
<name>A0ABR2WCF0_9FUNG</name>
<dbReference type="Gene3D" id="2.40.70.10">
    <property type="entry name" value="Acid Proteases"/>
    <property type="match status" value="1"/>
</dbReference>